<feature type="coiled-coil region" evidence="1">
    <location>
        <begin position="69"/>
        <end position="96"/>
    </location>
</feature>
<evidence type="ECO:0000313" key="2">
    <source>
        <dbReference type="EMBL" id="KAE9392161.1"/>
    </source>
</evidence>
<organism evidence="2 3">
    <name type="scientific">Gymnopus androsaceus JB14</name>
    <dbReference type="NCBI Taxonomy" id="1447944"/>
    <lineage>
        <taxon>Eukaryota</taxon>
        <taxon>Fungi</taxon>
        <taxon>Dikarya</taxon>
        <taxon>Basidiomycota</taxon>
        <taxon>Agaricomycotina</taxon>
        <taxon>Agaricomycetes</taxon>
        <taxon>Agaricomycetidae</taxon>
        <taxon>Agaricales</taxon>
        <taxon>Marasmiineae</taxon>
        <taxon>Omphalotaceae</taxon>
        <taxon>Gymnopus</taxon>
    </lineage>
</organism>
<evidence type="ECO:0008006" key="4">
    <source>
        <dbReference type="Google" id="ProtNLM"/>
    </source>
</evidence>
<dbReference type="AlphaFoldDB" id="A0A6A4H276"/>
<keyword evidence="1" id="KW-0175">Coiled coil</keyword>
<evidence type="ECO:0000313" key="3">
    <source>
        <dbReference type="Proteomes" id="UP000799118"/>
    </source>
</evidence>
<gene>
    <name evidence="2" type="ORF">BT96DRAFT_285189</name>
</gene>
<name>A0A6A4H276_9AGAR</name>
<proteinExistence type="predicted"/>
<dbReference type="EMBL" id="ML769602">
    <property type="protein sequence ID" value="KAE9392161.1"/>
    <property type="molecule type" value="Genomic_DNA"/>
</dbReference>
<accession>A0A6A4H276</accession>
<reference evidence="2" key="1">
    <citation type="journal article" date="2019" name="Environ. Microbiol.">
        <title>Fungal ecological strategies reflected in gene transcription - a case study of two litter decomposers.</title>
        <authorList>
            <person name="Barbi F."/>
            <person name="Kohler A."/>
            <person name="Barry K."/>
            <person name="Baskaran P."/>
            <person name="Daum C."/>
            <person name="Fauchery L."/>
            <person name="Ihrmark K."/>
            <person name="Kuo A."/>
            <person name="LaButti K."/>
            <person name="Lipzen A."/>
            <person name="Morin E."/>
            <person name="Grigoriev I.V."/>
            <person name="Henrissat B."/>
            <person name="Lindahl B."/>
            <person name="Martin F."/>
        </authorList>
    </citation>
    <scope>NUCLEOTIDE SEQUENCE</scope>
    <source>
        <strain evidence="2">JB14</strain>
    </source>
</reference>
<dbReference type="Proteomes" id="UP000799118">
    <property type="component" value="Unassembled WGS sequence"/>
</dbReference>
<evidence type="ECO:0000256" key="1">
    <source>
        <dbReference type="SAM" id="Coils"/>
    </source>
</evidence>
<protein>
    <recommendedName>
        <fullName evidence="4">F-box domain-containing protein</fullName>
    </recommendedName>
</protein>
<sequence>MSDSEPSKPLKRKACPSCGVKLTGFEKQVSGPELSSIPEIQILLISNAEPVPKVRDELLSRQSGTKSRLAEITRSLKALESAIVRLKTERKVLELDLKSYKVILHPVRSVPADVWLYIFEMATISHFDPSAGVSLRVSKWHAERTLAPWSISQVCSSWRAVASLSGLWSYVALDLGTNLGTKQRRKKTKSALESSLFFLNRQLQKSGTRPLTLALTMPTNSQQSPFSRALLLSVTAHSERWRDVFITYNADDIGDDSDVLSSIRGALSSLCTLHFSSLESGGIISAFEFAPKLKELSLACDPSSLDDICLPWTQILDFHYRAYHNSQTSLELLNKMPNLVSCTFDPISPTDDLLFHGTHLQLVSLTSFTCCNNHGVHQVLENIFAPSLKNFELKDNRQKLTGYLDALQGFFQRSHCALGSFTFSATKSKSVDIISLLRILPTSLTKLSLQLSPYASSAYSGDVILKALHCHPTHPTGTSISTILPLLQDLDICSSQITLNVLDTFGSRQSAADPDVLPLKSVTLSGCSEVKGHELISDPRAIALQASGLHLQVSFLEPRPPTNSSDCEWL</sequence>
<keyword evidence="3" id="KW-1185">Reference proteome</keyword>
<dbReference type="OrthoDB" id="3365698at2759"/>